<dbReference type="InterPro" id="IPR001279">
    <property type="entry name" value="Metallo-B-lactamas"/>
</dbReference>
<feature type="transmembrane region" description="Helical" evidence="1">
    <location>
        <begin position="7"/>
        <end position="26"/>
    </location>
</feature>
<dbReference type="Gene3D" id="3.60.15.10">
    <property type="entry name" value="Ribonuclease Z/Hydroxyacylglutathione hydrolase-like"/>
    <property type="match status" value="1"/>
</dbReference>
<dbReference type="SUPFAM" id="SSF56281">
    <property type="entry name" value="Metallo-hydrolase/oxidoreductase"/>
    <property type="match status" value="1"/>
</dbReference>
<evidence type="ECO:0000259" key="2">
    <source>
        <dbReference type="Pfam" id="PF00753"/>
    </source>
</evidence>
<dbReference type="Proteomes" id="UP000178851">
    <property type="component" value="Unassembled WGS sequence"/>
</dbReference>
<keyword evidence="1" id="KW-1133">Transmembrane helix</keyword>
<organism evidence="3 4">
    <name type="scientific">Candidatus Woesebacteria bacterium RIFCSPHIGHO2_01_FULL_39_28</name>
    <dbReference type="NCBI Taxonomy" id="1802496"/>
    <lineage>
        <taxon>Bacteria</taxon>
        <taxon>Candidatus Woeseibacteriota</taxon>
    </lineage>
</organism>
<dbReference type="PANTHER" id="PTHR30619:SF1">
    <property type="entry name" value="RECOMBINATION PROTEIN 2"/>
    <property type="match status" value="1"/>
</dbReference>
<comment type="caution">
    <text evidence="3">The sequence shown here is derived from an EMBL/GenBank/DDBJ whole genome shotgun (WGS) entry which is preliminary data.</text>
</comment>
<keyword evidence="1" id="KW-0812">Transmembrane</keyword>
<gene>
    <name evidence="3" type="ORF">A2627_02780</name>
</gene>
<name>A0A1F7YF06_9BACT</name>
<evidence type="ECO:0000313" key="3">
    <source>
        <dbReference type="EMBL" id="OGM25852.1"/>
    </source>
</evidence>
<dbReference type="PANTHER" id="PTHR30619">
    <property type="entry name" value="DNA INTERNALIZATION/COMPETENCE PROTEIN COMEC/REC2"/>
    <property type="match status" value="1"/>
</dbReference>
<dbReference type="InterPro" id="IPR036866">
    <property type="entry name" value="RibonucZ/Hydroxyglut_hydro"/>
</dbReference>
<feature type="domain" description="Metallo-beta-lactamase" evidence="2">
    <location>
        <begin position="37"/>
        <end position="247"/>
    </location>
</feature>
<protein>
    <recommendedName>
        <fullName evidence="2">Metallo-beta-lactamase domain-containing protein</fullName>
    </recommendedName>
</protein>
<keyword evidence="1" id="KW-0472">Membrane</keyword>
<accession>A0A1F7YF06</accession>
<dbReference type="EMBL" id="MGGI01000019">
    <property type="protein sequence ID" value="OGM25852.1"/>
    <property type="molecule type" value="Genomic_DNA"/>
</dbReference>
<dbReference type="InterPro" id="IPR052159">
    <property type="entry name" value="Competence_DNA_uptake"/>
</dbReference>
<proteinExistence type="predicted"/>
<dbReference type="CDD" id="cd07731">
    <property type="entry name" value="ComA-like_MBL-fold"/>
    <property type="match status" value="1"/>
</dbReference>
<evidence type="ECO:0000256" key="1">
    <source>
        <dbReference type="SAM" id="Phobius"/>
    </source>
</evidence>
<dbReference type="InterPro" id="IPR035681">
    <property type="entry name" value="ComA-like_MBL"/>
</dbReference>
<sequence>MKARNKYLIGFFLLIISLTLLAIYSVPDSRLHLIACDVGQGDAILATYKSTQMLVDGGPDRRVLDCLSRHMSFWDRKIEVVILTHPQLDHFSGLIDVIKRYKVDLFVGNAVDNSTQSYRVLKNLVGSKGIRVINPREGLDIRLGSMFLDIVNPIKKLLTDEPIENKLGTFTTNKDLNDFSVVGTLSFGNFNVLLTGDIGPNMIDEITATGKIHKVEVLKVPHHGSKNGLTEKLLEVANPDLAIISVGAKNSFGHPSPEVLKLLSDKAIKTLRTDQMGDVEVISDGKRWWLK</sequence>
<reference evidence="3 4" key="1">
    <citation type="journal article" date="2016" name="Nat. Commun.">
        <title>Thousands of microbial genomes shed light on interconnected biogeochemical processes in an aquifer system.</title>
        <authorList>
            <person name="Anantharaman K."/>
            <person name="Brown C.T."/>
            <person name="Hug L.A."/>
            <person name="Sharon I."/>
            <person name="Castelle C.J."/>
            <person name="Probst A.J."/>
            <person name="Thomas B.C."/>
            <person name="Singh A."/>
            <person name="Wilkins M.J."/>
            <person name="Karaoz U."/>
            <person name="Brodie E.L."/>
            <person name="Williams K.H."/>
            <person name="Hubbard S.S."/>
            <person name="Banfield J.F."/>
        </authorList>
    </citation>
    <scope>NUCLEOTIDE SEQUENCE [LARGE SCALE GENOMIC DNA]</scope>
</reference>
<evidence type="ECO:0000313" key="4">
    <source>
        <dbReference type="Proteomes" id="UP000178851"/>
    </source>
</evidence>
<dbReference type="AlphaFoldDB" id="A0A1F7YF06"/>
<dbReference type="Pfam" id="PF00753">
    <property type="entry name" value="Lactamase_B"/>
    <property type="match status" value="1"/>
</dbReference>